<sequence>MEKKKSDNKTIENEILKNIKIAVEKIEKKFYSIISINGEERIRERVFCYELYHQLRLIEFNYKFDIHGELVKAGFYNINVIPDFLFHKQGSDDNYCIMEVKGELDSNGIYKDFKTLSKFLGKQKEIKAYKLAIFLLFNQSLEAFINFLKRNGKVTNLDKYSEKIVILCKKDKNSEIETCTLGEIKNQL</sequence>
<dbReference type="Proteomes" id="UP000224507">
    <property type="component" value="Unassembled WGS sequence"/>
</dbReference>
<dbReference type="RefSeq" id="WP_088388413.1">
    <property type="nucleotide sequence ID" value="NZ_CP077153.1"/>
</dbReference>
<comment type="caution">
    <text evidence="1">The sequence shown here is derived from an EMBL/GenBank/DDBJ whole genome shotgun (WGS) entry which is preliminary data.</text>
</comment>
<proteinExistence type="predicted"/>
<evidence type="ECO:0000313" key="2">
    <source>
        <dbReference type="EMBL" id="PHI17720.1"/>
    </source>
</evidence>
<accession>A0A246EF78</accession>
<dbReference type="EMBL" id="NHRT01000001">
    <property type="protein sequence ID" value="OWP25316.1"/>
    <property type="molecule type" value="Genomic_DNA"/>
</dbReference>
<protein>
    <submittedName>
        <fullName evidence="1">Uncharacterized protein</fullName>
    </submittedName>
</protein>
<gene>
    <name evidence="1" type="ORF">CA839_04905</name>
    <name evidence="2" type="ORF">CBG56_01785</name>
</gene>
<dbReference type="EMBL" id="NIRO01000001">
    <property type="protein sequence ID" value="PHI17720.1"/>
    <property type="molecule type" value="Genomic_DNA"/>
</dbReference>
<evidence type="ECO:0000313" key="3">
    <source>
        <dbReference type="Proteomes" id="UP000197470"/>
    </source>
</evidence>
<dbReference type="Proteomes" id="UP000197470">
    <property type="component" value="Unassembled WGS sequence"/>
</dbReference>
<reference evidence="1 3" key="1">
    <citation type="submission" date="2017-05" db="EMBL/GenBank/DDBJ databases">
        <title>Genome sequencing of Fusobacterium nucleatum subsp. polymorphum KCOM 1001 (=ChDC F119).</title>
        <authorList>
            <person name="Kook J.-K."/>
            <person name="Park S.-N."/>
            <person name="Lim Y.K."/>
            <person name="Roh H."/>
        </authorList>
    </citation>
    <scope>NUCLEOTIDE SEQUENCE [LARGE SCALE GENOMIC DNA]</scope>
    <source>
        <strain evidence="1 3">KCOM 1001</strain>
    </source>
</reference>
<organism evidence="1 3">
    <name type="scientific">Fusobacterium nucleatum subsp. polymorphum</name>
    <name type="common">Fusobacterium polymorphum</name>
    <dbReference type="NCBI Taxonomy" id="76857"/>
    <lineage>
        <taxon>Bacteria</taxon>
        <taxon>Fusobacteriati</taxon>
        <taxon>Fusobacteriota</taxon>
        <taxon>Fusobacteriia</taxon>
        <taxon>Fusobacteriales</taxon>
        <taxon>Fusobacteriaceae</taxon>
        <taxon>Fusobacterium</taxon>
    </lineage>
</organism>
<evidence type="ECO:0000313" key="4">
    <source>
        <dbReference type="Proteomes" id="UP000224507"/>
    </source>
</evidence>
<name>A0A246EF78_FUSNP</name>
<evidence type="ECO:0000313" key="1">
    <source>
        <dbReference type="EMBL" id="OWP25316.1"/>
    </source>
</evidence>
<dbReference type="AlphaFoldDB" id="A0A246EF78"/>
<reference evidence="2 4" key="2">
    <citation type="submission" date="2017-06" db="EMBL/GenBank/DDBJ databases">
        <title>Draft genome sequence of Fusobacterium nucleatum subsp. polymorphum KCOM 1274 (=ChDC F309).</title>
        <authorList>
            <person name="Kook J.-K."/>
            <person name="Park S.-N."/>
            <person name="Lim Y.K."/>
            <person name="Roh H."/>
        </authorList>
    </citation>
    <scope>NUCLEOTIDE SEQUENCE [LARGE SCALE GENOMIC DNA]</scope>
    <source>
        <strain evidence="2">KCOM 1274</strain>
        <strain evidence="4">KCOM 1274 (ChDC F309)</strain>
    </source>
</reference>